<protein>
    <recommendedName>
        <fullName evidence="11">C-type lectin domain-containing protein</fullName>
    </recommendedName>
</protein>
<dbReference type="AlphaFoldDB" id="A0AAW0V530"/>
<evidence type="ECO:0000256" key="10">
    <source>
        <dbReference type="SAM" id="SignalP"/>
    </source>
</evidence>
<dbReference type="InterPro" id="IPR036055">
    <property type="entry name" value="LDL_receptor-like_sf"/>
</dbReference>
<evidence type="ECO:0000256" key="9">
    <source>
        <dbReference type="SAM" id="MobiDB-lite"/>
    </source>
</evidence>
<feature type="disulfide bond" evidence="8">
    <location>
        <begin position="185"/>
        <end position="197"/>
    </location>
</feature>
<comment type="subcellular location">
    <subcellularLocation>
        <location evidence="2">Endomembrane system</location>
    </subcellularLocation>
    <subcellularLocation>
        <location evidence="1">Membrane</location>
        <topology evidence="1">Single-pass membrane protein</topology>
    </subcellularLocation>
</comment>
<keyword evidence="3" id="KW-0812">Transmembrane</keyword>
<feature type="disulfide bond" evidence="8">
    <location>
        <begin position="192"/>
        <end position="210"/>
    </location>
</feature>
<dbReference type="InterPro" id="IPR016187">
    <property type="entry name" value="CTDL_fold"/>
</dbReference>
<evidence type="ECO:0000313" key="13">
    <source>
        <dbReference type="Proteomes" id="UP001487740"/>
    </source>
</evidence>
<dbReference type="InterPro" id="IPR001304">
    <property type="entry name" value="C-type_lectin-like"/>
</dbReference>
<name>A0AAW0V530_SCYPA</name>
<comment type="caution">
    <text evidence="12">The sequence shown here is derived from an EMBL/GenBank/DDBJ whole genome shotgun (WGS) entry which is preliminary data.</text>
</comment>
<organism evidence="12 13">
    <name type="scientific">Scylla paramamosain</name>
    <name type="common">Mud crab</name>
    <dbReference type="NCBI Taxonomy" id="85552"/>
    <lineage>
        <taxon>Eukaryota</taxon>
        <taxon>Metazoa</taxon>
        <taxon>Ecdysozoa</taxon>
        <taxon>Arthropoda</taxon>
        <taxon>Crustacea</taxon>
        <taxon>Multicrustacea</taxon>
        <taxon>Malacostraca</taxon>
        <taxon>Eumalacostraca</taxon>
        <taxon>Eucarida</taxon>
        <taxon>Decapoda</taxon>
        <taxon>Pleocyemata</taxon>
        <taxon>Brachyura</taxon>
        <taxon>Eubrachyura</taxon>
        <taxon>Portunoidea</taxon>
        <taxon>Portunidae</taxon>
        <taxon>Portuninae</taxon>
        <taxon>Scylla</taxon>
    </lineage>
</organism>
<dbReference type="PANTHER" id="PTHR24270">
    <property type="entry name" value="LOW-DENSITY LIPOPROTEIN RECEPTOR-RELATED"/>
    <property type="match status" value="1"/>
</dbReference>
<dbReference type="SUPFAM" id="SSF56436">
    <property type="entry name" value="C-type lectin-like"/>
    <property type="match status" value="1"/>
</dbReference>
<feature type="chain" id="PRO_5043945735" description="C-type lectin domain-containing protein" evidence="10">
    <location>
        <begin position="18"/>
        <end position="452"/>
    </location>
</feature>
<evidence type="ECO:0000256" key="5">
    <source>
        <dbReference type="ARBA" id="ARBA00022989"/>
    </source>
</evidence>
<dbReference type="GO" id="GO:0005886">
    <property type="term" value="C:plasma membrane"/>
    <property type="evidence" value="ECO:0007669"/>
    <property type="project" value="TreeGrafter"/>
</dbReference>
<keyword evidence="10" id="KW-0732">Signal</keyword>
<feature type="disulfide bond" evidence="8">
    <location>
        <begin position="88"/>
        <end position="106"/>
    </location>
</feature>
<dbReference type="SUPFAM" id="SSF57424">
    <property type="entry name" value="LDL receptor-like module"/>
    <property type="match status" value="4"/>
</dbReference>
<dbReference type="Gene3D" id="4.10.400.10">
    <property type="entry name" value="Low-density Lipoprotein Receptor"/>
    <property type="match status" value="4"/>
</dbReference>
<keyword evidence="6" id="KW-0472">Membrane</keyword>
<evidence type="ECO:0000313" key="12">
    <source>
        <dbReference type="EMBL" id="KAK8407434.1"/>
    </source>
</evidence>
<dbReference type="GO" id="GO:0016192">
    <property type="term" value="P:vesicle-mediated transport"/>
    <property type="evidence" value="ECO:0007669"/>
    <property type="project" value="UniProtKB-ARBA"/>
</dbReference>
<evidence type="ECO:0000256" key="3">
    <source>
        <dbReference type="ARBA" id="ARBA00022692"/>
    </source>
</evidence>
<dbReference type="CDD" id="cd00037">
    <property type="entry name" value="CLECT"/>
    <property type="match status" value="1"/>
</dbReference>
<feature type="domain" description="C-type lectin" evidence="11">
    <location>
        <begin position="249"/>
        <end position="380"/>
    </location>
</feature>
<dbReference type="InterPro" id="IPR016186">
    <property type="entry name" value="C-type_lectin-like/link_sf"/>
</dbReference>
<dbReference type="InterPro" id="IPR023415">
    <property type="entry name" value="LDLR_class-A_CS"/>
</dbReference>
<dbReference type="EMBL" id="JARAKH010000001">
    <property type="protein sequence ID" value="KAK8407434.1"/>
    <property type="molecule type" value="Genomic_DNA"/>
</dbReference>
<feature type="signal peptide" evidence="10">
    <location>
        <begin position="1"/>
        <end position="17"/>
    </location>
</feature>
<keyword evidence="13" id="KW-1185">Reference proteome</keyword>
<evidence type="ECO:0000256" key="6">
    <source>
        <dbReference type="ARBA" id="ARBA00023136"/>
    </source>
</evidence>
<evidence type="ECO:0000259" key="11">
    <source>
        <dbReference type="PROSITE" id="PS50041"/>
    </source>
</evidence>
<dbReference type="PROSITE" id="PS01209">
    <property type="entry name" value="LDLRA_1"/>
    <property type="match status" value="3"/>
</dbReference>
<accession>A0AAW0V530</accession>
<gene>
    <name evidence="12" type="ORF">O3P69_002163</name>
</gene>
<reference evidence="12 13" key="1">
    <citation type="submission" date="2023-03" db="EMBL/GenBank/DDBJ databases">
        <title>High-quality genome of Scylla paramamosain provides insights in environmental adaptation.</title>
        <authorList>
            <person name="Zhang L."/>
        </authorList>
    </citation>
    <scope>NUCLEOTIDE SEQUENCE [LARGE SCALE GENOMIC DNA]</scope>
    <source>
        <strain evidence="12">LZ_2023a</strain>
        <tissue evidence="12">Muscle</tissue>
    </source>
</reference>
<feature type="region of interest" description="Disordered" evidence="9">
    <location>
        <begin position="433"/>
        <end position="452"/>
    </location>
</feature>
<dbReference type="PRINTS" id="PR00261">
    <property type="entry name" value="LDLRECEPTOR"/>
</dbReference>
<dbReference type="Pfam" id="PF00059">
    <property type="entry name" value="Lectin_C"/>
    <property type="match status" value="1"/>
</dbReference>
<comment type="caution">
    <text evidence="8">Lacks conserved residue(s) required for the propagation of feature annotation.</text>
</comment>
<dbReference type="Gene3D" id="3.10.100.10">
    <property type="entry name" value="Mannose-Binding Protein A, subunit A"/>
    <property type="match status" value="1"/>
</dbReference>
<evidence type="ECO:0000256" key="2">
    <source>
        <dbReference type="ARBA" id="ARBA00004308"/>
    </source>
</evidence>
<dbReference type="InterPro" id="IPR002172">
    <property type="entry name" value="LDrepeatLR_classA_rpt"/>
</dbReference>
<feature type="disulfide bond" evidence="8">
    <location>
        <begin position="81"/>
        <end position="93"/>
    </location>
</feature>
<dbReference type="SMART" id="SM00192">
    <property type="entry name" value="LDLa"/>
    <property type="match status" value="4"/>
</dbReference>
<feature type="disulfide bond" evidence="8">
    <location>
        <begin position="140"/>
        <end position="158"/>
    </location>
</feature>
<keyword evidence="5" id="KW-1133">Transmembrane helix</keyword>
<feature type="disulfide bond" evidence="8">
    <location>
        <begin position="29"/>
        <end position="41"/>
    </location>
</feature>
<dbReference type="PROSITE" id="PS50068">
    <property type="entry name" value="LDLRA_2"/>
    <property type="match status" value="4"/>
</dbReference>
<sequence>MRVVLYMVVTLVWIVAAEDSYYSDSTTQCSNDEYQCMNGRCIPWYWVCDGMNDCPVYGDDEFHCSSSDFSSTTPDDSTTQCSNDEYQCMNGRCIPWYWVCDGMNDCPVYGDDEFHCSSSDFSSATPDDSTTQCSNDEYQCMNGRCIPWYWVCDGMNDCPVYGDDEFHCSSSDFSSATPDDSTTQCSNDEYQCMNGQCIPWYWVCDGMNDCPVYGDDEFHCSSSDFSSATPPEVSTLPPTITCNNPFDFIQDRCILVDLFTTTSWDEARYLCQRFGADLAVLDDMNFYSKLLHYITARGLEGHNYWVGATDQEKEGRWLWIDSTPVQMGPPLWALYGSYQSYEIEPRSTEDSYQDCAFLDQDRSLYMSDMNCDAKFATICQHPGVPATKTQKETINKVEDASDEKGMSKEEEEGKEKVAETMKVMMGKKKERYVLEEKGKEVKEENESKEKVE</sequence>
<dbReference type="InterPro" id="IPR050685">
    <property type="entry name" value="LDLR"/>
</dbReference>
<dbReference type="Pfam" id="PF00057">
    <property type="entry name" value="Ldl_recept_a"/>
    <property type="match status" value="4"/>
</dbReference>
<proteinExistence type="predicted"/>
<feature type="disulfide bond" evidence="8">
    <location>
        <begin position="133"/>
        <end position="145"/>
    </location>
</feature>
<dbReference type="GO" id="GO:0012505">
    <property type="term" value="C:endomembrane system"/>
    <property type="evidence" value="ECO:0007669"/>
    <property type="project" value="UniProtKB-SubCell"/>
</dbReference>
<evidence type="ECO:0000256" key="4">
    <source>
        <dbReference type="ARBA" id="ARBA00022737"/>
    </source>
</evidence>
<keyword evidence="4" id="KW-0677">Repeat</keyword>
<evidence type="ECO:0000256" key="1">
    <source>
        <dbReference type="ARBA" id="ARBA00004167"/>
    </source>
</evidence>
<dbReference type="PROSITE" id="PS50041">
    <property type="entry name" value="C_TYPE_LECTIN_2"/>
    <property type="match status" value="1"/>
</dbReference>
<keyword evidence="7 8" id="KW-1015">Disulfide bond</keyword>
<feature type="disulfide bond" evidence="8">
    <location>
        <begin position="36"/>
        <end position="54"/>
    </location>
</feature>
<dbReference type="SMART" id="SM00034">
    <property type="entry name" value="CLECT"/>
    <property type="match status" value="1"/>
</dbReference>
<evidence type="ECO:0000256" key="7">
    <source>
        <dbReference type="ARBA" id="ARBA00023157"/>
    </source>
</evidence>
<evidence type="ECO:0000256" key="8">
    <source>
        <dbReference type="PROSITE-ProRule" id="PRU00124"/>
    </source>
</evidence>
<dbReference type="Proteomes" id="UP001487740">
    <property type="component" value="Unassembled WGS sequence"/>
</dbReference>
<dbReference type="CDD" id="cd00112">
    <property type="entry name" value="LDLa"/>
    <property type="match status" value="4"/>
</dbReference>
<feature type="region of interest" description="Disordered" evidence="9">
    <location>
        <begin position="390"/>
        <end position="418"/>
    </location>
</feature>